<evidence type="ECO:0000313" key="2">
    <source>
        <dbReference type="EMBL" id="MBU3030597.1"/>
    </source>
</evidence>
<dbReference type="InterPro" id="IPR018692">
    <property type="entry name" value="DUF2189"/>
</dbReference>
<comment type="caution">
    <text evidence="2">The sequence shown here is derived from an EMBL/GenBank/DDBJ whole genome shotgun (WGS) entry which is preliminary data.</text>
</comment>
<keyword evidence="1" id="KW-0812">Transmembrane</keyword>
<keyword evidence="1" id="KW-0472">Membrane</keyword>
<feature type="transmembrane region" description="Helical" evidence="1">
    <location>
        <begin position="109"/>
        <end position="133"/>
    </location>
</feature>
<sequence length="265" mass="28338">MLEPLPAVLRPDRPESPYARHLPARTAFDWLSAGWRDLRADPWPSLAYGLCLTALSYLVLWALYASGLLYLALPAISGFLIIGPFLAVGLYEKSRALSEGRNLGLSEMLFVRPVSGGQMAYAGLLLGLLVLFWLRAADLLYALFFGLVPFPGAADAIANTLTTLRGWGLILTGGAVGALFAAFAFALSLFSVPMLVMERRDALTTLGLSFVMTTKNLGVCLTWGVIVAVGIGLSVVTGLLGLIVVFPVLGHGTWHAYRAIRGEAG</sequence>
<dbReference type="EMBL" id="JAHKNG010000016">
    <property type="protein sequence ID" value="MBU3030597.1"/>
    <property type="molecule type" value="Genomic_DNA"/>
</dbReference>
<feature type="transmembrane region" description="Helical" evidence="1">
    <location>
        <begin position="216"/>
        <end position="249"/>
    </location>
</feature>
<protein>
    <submittedName>
        <fullName evidence="2">DUF2189 domain-containing protein</fullName>
    </submittedName>
</protein>
<dbReference type="RefSeq" id="WP_216033276.1">
    <property type="nucleotide sequence ID" value="NZ_JAHKNG010000016.1"/>
</dbReference>
<accession>A0ABS6AKF9</accession>
<dbReference type="Proteomes" id="UP001166191">
    <property type="component" value="Unassembled WGS sequence"/>
</dbReference>
<evidence type="ECO:0000256" key="1">
    <source>
        <dbReference type="SAM" id="Phobius"/>
    </source>
</evidence>
<reference evidence="2" key="1">
    <citation type="submission" date="2021-06" db="EMBL/GenBank/DDBJ databases">
        <title>Paracoccus bacterium XHP0099 sp. nov., isolated from the surface waters of the Yellow Sea.</title>
        <authorList>
            <person name="Xue H."/>
            <person name="Zhang D."/>
        </authorList>
    </citation>
    <scope>NUCLEOTIDE SEQUENCE</scope>
    <source>
        <strain evidence="2">XHP0099</strain>
    </source>
</reference>
<dbReference type="Pfam" id="PF09955">
    <property type="entry name" value="DUF2189"/>
    <property type="match status" value="1"/>
</dbReference>
<proteinExistence type="predicted"/>
<gene>
    <name evidence="2" type="ORF">KNW02_10765</name>
</gene>
<feature type="transmembrane region" description="Helical" evidence="1">
    <location>
        <begin position="139"/>
        <end position="157"/>
    </location>
</feature>
<keyword evidence="3" id="KW-1185">Reference proteome</keyword>
<organism evidence="2 3">
    <name type="scientific">Paracoccus marinaquae</name>
    <dbReference type="NCBI Taxonomy" id="2841926"/>
    <lineage>
        <taxon>Bacteria</taxon>
        <taxon>Pseudomonadati</taxon>
        <taxon>Pseudomonadota</taxon>
        <taxon>Alphaproteobacteria</taxon>
        <taxon>Rhodobacterales</taxon>
        <taxon>Paracoccaceae</taxon>
        <taxon>Paracoccus</taxon>
    </lineage>
</organism>
<feature type="transmembrane region" description="Helical" evidence="1">
    <location>
        <begin position="46"/>
        <end position="64"/>
    </location>
</feature>
<feature type="transmembrane region" description="Helical" evidence="1">
    <location>
        <begin position="70"/>
        <end position="88"/>
    </location>
</feature>
<evidence type="ECO:0000313" key="3">
    <source>
        <dbReference type="Proteomes" id="UP001166191"/>
    </source>
</evidence>
<keyword evidence="1" id="KW-1133">Transmembrane helix</keyword>
<name>A0ABS6AKF9_9RHOB</name>
<feature type="transmembrane region" description="Helical" evidence="1">
    <location>
        <begin position="169"/>
        <end position="196"/>
    </location>
</feature>